<dbReference type="Proteomes" id="UP000034140">
    <property type="component" value="Unassembled WGS sequence"/>
</dbReference>
<organism evidence="2 3">
    <name type="scientific">candidate division WS6 bacterium GW2011_GWC1_36_11</name>
    <dbReference type="NCBI Taxonomy" id="1619090"/>
    <lineage>
        <taxon>Bacteria</taxon>
        <taxon>Candidatus Dojkabacteria</taxon>
    </lineage>
</organism>
<proteinExistence type="predicted"/>
<evidence type="ECO:0000313" key="3">
    <source>
        <dbReference type="Proteomes" id="UP000034140"/>
    </source>
</evidence>
<evidence type="ECO:0000313" key="2">
    <source>
        <dbReference type="EMBL" id="KKP92237.1"/>
    </source>
</evidence>
<dbReference type="AlphaFoldDB" id="A0A0G0GKU7"/>
<evidence type="ECO:0000256" key="1">
    <source>
        <dbReference type="SAM" id="MobiDB-lite"/>
    </source>
</evidence>
<gene>
    <name evidence="2" type="ORF">UR96_C0018G0003</name>
</gene>
<reference evidence="2 3" key="1">
    <citation type="journal article" date="2015" name="Nature">
        <title>rRNA introns, odd ribosomes, and small enigmatic genomes across a large radiation of phyla.</title>
        <authorList>
            <person name="Brown C.T."/>
            <person name="Hug L.A."/>
            <person name="Thomas B.C."/>
            <person name="Sharon I."/>
            <person name="Castelle C.J."/>
            <person name="Singh A."/>
            <person name="Wilkins M.J."/>
            <person name="Williams K.H."/>
            <person name="Banfield J.F."/>
        </authorList>
    </citation>
    <scope>NUCLEOTIDE SEQUENCE [LARGE SCALE GENOMIC DNA]</scope>
</reference>
<protein>
    <submittedName>
        <fullName evidence="2">Uncharacterized protein</fullName>
    </submittedName>
</protein>
<dbReference type="EMBL" id="LBRE01000018">
    <property type="protein sequence ID" value="KKP92237.1"/>
    <property type="molecule type" value="Genomic_DNA"/>
</dbReference>
<sequence length="42" mass="4729">MADRRTGGVPHVPDEGGGKQPRARTQKGNWRKTRSDKGKKRK</sequence>
<accession>A0A0G0GKU7</accession>
<feature type="region of interest" description="Disordered" evidence="1">
    <location>
        <begin position="1"/>
        <end position="42"/>
    </location>
</feature>
<name>A0A0G0GKU7_9BACT</name>
<feature type="compositionally biased region" description="Basic and acidic residues" evidence="1">
    <location>
        <begin position="1"/>
        <end position="17"/>
    </location>
</feature>
<feature type="compositionally biased region" description="Basic residues" evidence="1">
    <location>
        <begin position="21"/>
        <end position="42"/>
    </location>
</feature>
<comment type="caution">
    <text evidence="2">The sequence shown here is derived from an EMBL/GenBank/DDBJ whole genome shotgun (WGS) entry which is preliminary data.</text>
</comment>